<gene>
    <name evidence="1" type="ORF">BC659_2723</name>
</gene>
<dbReference type="AlphaFoldDB" id="A0A4R6ITE4"/>
<dbReference type="SUPFAM" id="SSF48452">
    <property type="entry name" value="TPR-like"/>
    <property type="match status" value="1"/>
</dbReference>
<proteinExistence type="predicted"/>
<dbReference type="Pfam" id="PF13432">
    <property type="entry name" value="TPR_16"/>
    <property type="match status" value="1"/>
</dbReference>
<evidence type="ECO:0000313" key="2">
    <source>
        <dbReference type="Proteomes" id="UP000295741"/>
    </source>
</evidence>
<accession>A0A4R6ITE4</accession>
<keyword evidence="2" id="KW-1185">Reference proteome</keyword>
<reference evidence="1 2" key="1">
    <citation type="submission" date="2019-03" db="EMBL/GenBank/DDBJ databases">
        <title>Genomic Encyclopedia of Archaeal and Bacterial Type Strains, Phase II (KMG-II): from individual species to whole genera.</title>
        <authorList>
            <person name="Goeker M."/>
        </authorList>
    </citation>
    <scope>NUCLEOTIDE SEQUENCE [LARGE SCALE GENOMIC DNA]</scope>
    <source>
        <strain evidence="1 2">DSM 28323</strain>
    </source>
</reference>
<name>A0A4R6ITE4_9BACT</name>
<dbReference type="EMBL" id="SNWP01000012">
    <property type="protein sequence ID" value="TDO25800.1"/>
    <property type="molecule type" value="Genomic_DNA"/>
</dbReference>
<organism evidence="1 2">
    <name type="scientific">Sediminibacterium goheungense</name>
    <dbReference type="NCBI Taxonomy" id="1086393"/>
    <lineage>
        <taxon>Bacteria</taxon>
        <taxon>Pseudomonadati</taxon>
        <taxon>Bacteroidota</taxon>
        <taxon>Chitinophagia</taxon>
        <taxon>Chitinophagales</taxon>
        <taxon>Chitinophagaceae</taxon>
        <taxon>Sediminibacterium</taxon>
    </lineage>
</organism>
<protein>
    <submittedName>
        <fullName evidence="1">Tetratricopeptide repeat protein</fullName>
    </submittedName>
</protein>
<evidence type="ECO:0000313" key="1">
    <source>
        <dbReference type="EMBL" id="TDO25800.1"/>
    </source>
</evidence>
<dbReference type="Gene3D" id="1.25.40.10">
    <property type="entry name" value="Tetratricopeptide repeat domain"/>
    <property type="match status" value="1"/>
</dbReference>
<dbReference type="InterPro" id="IPR011990">
    <property type="entry name" value="TPR-like_helical_dom_sf"/>
</dbReference>
<dbReference type="Proteomes" id="UP000295741">
    <property type="component" value="Unassembled WGS sequence"/>
</dbReference>
<sequence>MLFTIDHSRFTTPRRYLCAMERITRILAFLEQNPKDNFLRHALALEYIKTGKLEEARSLFEAVLTDSPDYVGSYYHLAKLLEQLQQTDLAIQWYEKGMEAAKAAGDNHALNELRAAYEDLIY</sequence>
<comment type="caution">
    <text evidence="1">The sequence shown here is derived from an EMBL/GenBank/DDBJ whole genome shotgun (WGS) entry which is preliminary data.</text>
</comment>